<protein>
    <submittedName>
        <fullName evidence="1">Uncharacterized protein</fullName>
    </submittedName>
</protein>
<organism evidence="1">
    <name type="scientific">uncultured Desulfobacterium sp</name>
    <dbReference type="NCBI Taxonomy" id="201089"/>
    <lineage>
        <taxon>Bacteria</taxon>
        <taxon>Pseudomonadati</taxon>
        <taxon>Thermodesulfobacteriota</taxon>
        <taxon>Desulfobacteria</taxon>
        <taxon>Desulfobacterales</taxon>
        <taxon>Desulfobacteriaceae</taxon>
        <taxon>Desulfobacterium</taxon>
        <taxon>environmental samples</taxon>
    </lineage>
</organism>
<gene>
    <name evidence="1" type="ORF">N47_G36580</name>
</gene>
<proteinExistence type="predicted"/>
<dbReference type="AlphaFoldDB" id="E1YCP0"/>
<reference evidence="1" key="1">
    <citation type="journal article" date="2011" name="Environ. Microbiol.">
        <title>Genomic insights into the metabolic potential of the polycyclic aromatic hydrocarbon degrading sulfate-reducing Deltaproteobacterium N47.</title>
        <authorList>
            <person name="Bergmann F."/>
            <person name="Selesi D."/>
            <person name="Weinmaier T."/>
            <person name="Tischler P."/>
            <person name="Rattei T."/>
            <person name="Meckenstock R.U."/>
        </authorList>
    </citation>
    <scope>NUCLEOTIDE SEQUENCE</scope>
</reference>
<sequence>MKRDLKTKKNRKIIPEKDAINKLIRAVEKNAPVALAHEIKPFQTSMNRRFKRDVENLNEYYTGMKQEMENSLKRPGLSDQLISDRNEKIRLIPLELEKKKDDLFNKYSIKTRLALCGAMILNSPAVKVIYNVAIGRKTRKLVIIYNPTIKSVDPLVCEGCGAGTYNIGFCDALHALCPQCRFGCRVCGKKV</sequence>
<dbReference type="EMBL" id="FR695868">
    <property type="protein sequence ID" value="CBX28334.1"/>
    <property type="molecule type" value="Genomic_DNA"/>
</dbReference>
<accession>E1YCP0</accession>
<name>E1YCP0_9BACT</name>
<evidence type="ECO:0000313" key="1">
    <source>
        <dbReference type="EMBL" id="CBX28334.1"/>
    </source>
</evidence>